<evidence type="ECO:0000313" key="4">
    <source>
        <dbReference type="Proteomes" id="UP000186074"/>
    </source>
</evidence>
<dbReference type="STRING" id="1850254.LPB137_10565"/>
<dbReference type="Pfam" id="PF03099">
    <property type="entry name" value="BPL_LplA_LipB"/>
    <property type="match status" value="1"/>
</dbReference>
<dbReference type="PANTHER" id="PTHR12835">
    <property type="entry name" value="BIOTIN PROTEIN LIGASE"/>
    <property type="match status" value="1"/>
</dbReference>
<keyword evidence="4" id="KW-1185">Reference proteome</keyword>
<feature type="domain" description="BPL/LPL catalytic" evidence="2">
    <location>
        <begin position="1"/>
        <end position="176"/>
    </location>
</feature>
<dbReference type="RefSeq" id="WP_076089345.1">
    <property type="nucleotide sequence ID" value="NZ_CP019070.1"/>
</dbReference>
<dbReference type="PROSITE" id="PS51733">
    <property type="entry name" value="BPL_LPL_CATALYTIC"/>
    <property type="match status" value="1"/>
</dbReference>
<dbReference type="EMBL" id="CP019070">
    <property type="protein sequence ID" value="APW67001.1"/>
    <property type="molecule type" value="Genomic_DNA"/>
</dbReference>
<dbReference type="AlphaFoldDB" id="A0A1P8KR45"/>
<evidence type="ECO:0000256" key="1">
    <source>
        <dbReference type="ARBA" id="ARBA00022598"/>
    </source>
</evidence>
<dbReference type="InterPro" id="IPR004408">
    <property type="entry name" value="Biotin_CoA_COase_ligase"/>
</dbReference>
<protein>
    <submittedName>
        <fullName evidence="3">Biotin--[acetyl-CoA-carboxylase] ligase</fullName>
    </submittedName>
</protein>
<dbReference type="GO" id="GO:0004077">
    <property type="term" value="F:biotin--[biotin carboxyl-carrier protein] ligase activity"/>
    <property type="evidence" value="ECO:0007669"/>
    <property type="project" value="InterPro"/>
</dbReference>
<evidence type="ECO:0000313" key="3">
    <source>
        <dbReference type="EMBL" id="APW67001.1"/>
    </source>
</evidence>
<evidence type="ECO:0000259" key="2">
    <source>
        <dbReference type="PROSITE" id="PS51733"/>
    </source>
</evidence>
<dbReference type="GO" id="GO:0005737">
    <property type="term" value="C:cytoplasm"/>
    <property type="evidence" value="ECO:0007669"/>
    <property type="project" value="TreeGrafter"/>
</dbReference>
<keyword evidence="1 3" id="KW-0436">Ligase</keyword>
<dbReference type="NCBIfam" id="TIGR00121">
    <property type="entry name" value="birA_ligase"/>
    <property type="match status" value="1"/>
</dbReference>
<accession>A0A1P8KR45</accession>
<proteinExistence type="predicted"/>
<dbReference type="Proteomes" id="UP000186074">
    <property type="component" value="Chromosome"/>
</dbReference>
<organism evidence="3 4">
    <name type="scientific">Poseidonibacter parvus</name>
    <dbReference type="NCBI Taxonomy" id="1850254"/>
    <lineage>
        <taxon>Bacteria</taxon>
        <taxon>Pseudomonadati</taxon>
        <taxon>Campylobacterota</taxon>
        <taxon>Epsilonproteobacteria</taxon>
        <taxon>Campylobacterales</taxon>
        <taxon>Arcobacteraceae</taxon>
        <taxon>Poseidonibacter</taxon>
    </lineage>
</organism>
<dbReference type="KEGG" id="alp:LPB137_10565"/>
<reference evidence="3 4" key="1">
    <citation type="submission" date="2017-01" db="EMBL/GenBank/DDBJ databases">
        <title>Genome sequencing of Arcobacter sp. LPB0137.</title>
        <authorList>
            <person name="Lee G.-W."/>
            <person name="Yi H."/>
        </authorList>
    </citation>
    <scope>NUCLEOTIDE SEQUENCE [LARGE SCALE GENOMIC DNA]</scope>
    <source>
        <strain evidence="3 4">LPB0137</strain>
    </source>
</reference>
<dbReference type="SUPFAM" id="SSF55681">
    <property type="entry name" value="Class II aaRS and biotin synthetases"/>
    <property type="match status" value="1"/>
</dbReference>
<dbReference type="PANTHER" id="PTHR12835:SF5">
    <property type="entry name" value="BIOTIN--PROTEIN LIGASE"/>
    <property type="match status" value="1"/>
</dbReference>
<dbReference type="OrthoDB" id="9807064at2"/>
<dbReference type="InterPro" id="IPR004143">
    <property type="entry name" value="BPL_LPL_catalytic"/>
</dbReference>
<dbReference type="InterPro" id="IPR045864">
    <property type="entry name" value="aa-tRNA-synth_II/BPL/LPL"/>
</dbReference>
<name>A0A1P8KR45_9BACT</name>
<dbReference type="Gene3D" id="3.30.930.10">
    <property type="entry name" value="Bira Bifunctional Protein, Domain 2"/>
    <property type="match status" value="1"/>
</dbReference>
<gene>
    <name evidence="3" type="ORF">LPB137_10565</name>
</gene>
<dbReference type="NCBIfam" id="NF006294">
    <property type="entry name" value="PRK08477.1"/>
    <property type="match status" value="1"/>
</dbReference>
<sequence>MKIIKLDEVDSTHTYLKDYIKTNGYSEAICITSDYQTNGIGSRGNSWTGTKGNLFFSFVLNKNELPKDLPIQSASIYFSFILKDILKTIGSEVWLKWPNDFYISDKKIGGTITTVSNDLIYCGIGLNLINVNEEFGKLDISITSDNILKSYFNKLKLKDSWKQIFSEFKIEFQNSRKFQASVGDEKVSLENALLNDDGSIQVNNKKVFSLR</sequence>